<evidence type="ECO:0000256" key="3">
    <source>
        <dbReference type="PROSITE-ProRule" id="PRU10038"/>
    </source>
</evidence>
<dbReference type="InterPro" id="IPR049492">
    <property type="entry name" value="BD-FAE-like_dom"/>
</dbReference>
<keyword evidence="2 5" id="KW-0378">Hydrolase</keyword>
<dbReference type="PROSITE" id="PS01174">
    <property type="entry name" value="LIPASE_GDXG_SER"/>
    <property type="match status" value="1"/>
</dbReference>
<dbReference type="GO" id="GO:0016787">
    <property type="term" value="F:hydrolase activity"/>
    <property type="evidence" value="ECO:0007669"/>
    <property type="project" value="UniProtKB-KW"/>
</dbReference>
<evidence type="ECO:0000259" key="4">
    <source>
        <dbReference type="Pfam" id="PF20434"/>
    </source>
</evidence>
<dbReference type="InterPro" id="IPR050300">
    <property type="entry name" value="GDXG_lipolytic_enzyme"/>
</dbReference>
<feature type="active site" evidence="3">
    <location>
        <position position="141"/>
    </location>
</feature>
<evidence type="ECO:0000256" key="1">
    <source>
        <dbReference type="ARBA" id="ARBA00010515"/>
    </source>
</evidence>
<dbReference type="SUPFAM" id="SSF53474">
    <property type="entry name" value="alpha/beta-Hydrolases"/>
    <property type="match status" value="1"/>
</dbReference>
<evidence type="ECO:0000256" key="2">
    <source>
        <dbReference type="ARBA" id="ARBA00022801"/>
    </source>
</evidence>
<comment type="similarity">
    <text evidence="1">Belongs to the 'GDXG' lipolytic enzyme family.</text>
</comment>
<dbReference type="RefSeq" id="WP_117536423.1">
    <property type="nucleotide sequence ID" value="NZ_CP060636.1"/>
</dbReference>
<dbReference type="Gene3D" id="3.40.50.1820">
    <property type="entry name" value="alpha/beta hydrolase"/>
    <property type="match status" value="1"/>
</dbReference>
<evidence type="ECO:0000313" key="6">
    <source>
        <dbReference type="Proteomes" id="UP000515856"/>
    </source>
</evidence>
<keyword evidence="6" id="KW-1185">Reference proteome</keyword>
<evidence type="ECO:0000313" key="5">
    <source>
        <dbReference type="EMBL" id="QNM11218.1"/>
    </source>
</evidence>
<sequence>MTDTQLQAMLSFLETSTKKAYEEDEVPKDKKIIEDLKYLDDQDSMHTLDVIYPDYKQDTYPFIIYIHGGGFCMHHKNEIYRHHALRLANDVFAVVNINYRLAPKASYQDMIDDLHAVLSYLQHGGRQLHLDLNRMFVAGDSSGAYLASYLPFLVQSYTPLDMKGIACCCGLFDFDTFLQDNTCKFPIKKEMLHLLFQDDIPKASSILSKITPSYPPVYLMDSAYQSFSGEAKRMKAALDKHAVSNTLNIFPKEEKLPHNFQLLWKYPQSAMVLETIFDFFHQYL</sequence>
<organism evidence="5 6">
    <name type="scientific">[Eubacterium] hominis</name>
    <dbReference type="NCBI Taxonomy" id="2764325"/>
    <lineage>
        <taxon>Bacteria</taxon>
        <taxon>Bacillati</taxon>
        <taxon>Bacillota</taxon>
        <taxon>Erysipelotrichia</taxon>
        <taxon>Erysipelotrichales</taxon>
        <taxon>Erysipelotrichaceae</taxon>
        <taxon>Amedibacillus</taxon>
    </lineage>
</organism>
<reference evidence="5 6" key="1">
    <citation type="submission" date="2020-08" db="EMBL/GenBank/DDBJ databases">
        <authorList>
            <person name="Liu C."/>
            <person name="Sun Q."/>
        </authorList>
    </citation>
    <scope>NUCLEOTIDE SEQUENCE [LARGE SCALE GENOMIC DNA]</scope>
    <source>
        <strain evidence="5 6">NSJ-61</strain>
    </source>
</reference>
<dbReference type="InterPro" id="IPR029058">
    <property type="entry name" value="AB_hydrolase_fold"/>
</dbReference>
<dbReference type="InterPro" id="IPR033140">
    <property type="entry name" value="Lipase_GDXG_put_SER_AS"/>
</dbReference>
<protein>
    <submittedName>
        <fullName evidence="5">Alpha/beta hydrolase</fullName>
    </submittedName>
</protein>
<dbReference type="Proteomes" id="UP000515856">
    <property type="component" value="Chromosome"/>
</dbReference>
<name>A0A7G9GK86_9FIRM</name>
<feature type="domain" description="BD-FAE-like" evidence="4">
    <location>
        <begin position="48"/>
        <end position="151"/>
    </location>
</feature>
<proteinExistence type="inferred from homology"/>
<accession>A0A7G9GK86</accession>
<dbReference type="EMBL" id="CP060636">
    <property type="protein sequence ID" value="QNM11218.1"/>
    <property type="molecule type" value="Genomic_DNA"/>
</dbReference>
<dbReference type="AlphaFoldDB" id="A0A7G9GK86"/>
<gene>
    <name evidence="5" type="ORF">H9Q80_13225</name>
</gene>
<dbReference type="Pfam" id="PF20434">
    <property type="entry name" value="BD-FAE"/>
    <property type="match status" value="1"/>
</dbReference>
<dbReference type="PANTHER" id="PTHR48081">
    <property type="entry name" value="AB HYDROLASE SUPERFAMILY PROTEIN C4A8.06C"/>
    <property type="match status" value="1"/>
</dbReference>
<dbReference type="KEGG" id="ehn:H9Q80_13225"/>